<evidence type="ECO:0000313" key="1">
    <source>
        <dbReference type="EMBL" id="RUO18520.1"/>
    </source>
</evidence>
<dbReference type="RefSeq" id="WP_126768345.1">
    <property type="nucleotide sequence ID" value="NZ_PIPJ01000011.1"/>
</dbReference>
<dbReference type="AlphaFoldDB" id="A0A432VQP0"/>
<keyword evidence="2" id="KW-1185">Reference proteome</keyword>
<protein>
    <submittedName>
        <fullName evidence="1">Uncharacterized protein</fullName>
    </submittedName>
</protein>
<reference evidence="2" key="1">
    <citation type="journal article" date="2018" name="Front. Microbiol.">
        <title>Genome-Based Analysis Reveals the Taxonomy and Diversity of the Family Idiomarinaceae.</title>
        <authorList>
            <person name="Liu Y."/>
            <person name="Lai Q."/>
            <person name="Shao Z."/>
        </authorList>
    </citation>
    <scope>NUCLEOTIDE SEQUENCE [LARGE SCALE GENOMIC DNA]</scope>
    <source>
        <strain evidence="2">GBPy7</strain>
    </source>
</reference>
<gene>
    <name evidence="1" type="ORF">CWE08_11425</name>
</gene>
<organism evidence="1 2">
    <name type="scientific">Aliidiomarina iranensis</name>
    <dbReference type="NCBI Taxonomy" id="1434071"/>
    <lineage>
        <taxon>Bacteria</taxon>
        <taxon>Pseudomonadati</taxon>
        <taxon>Pseudomonadota</taxon>
        <taxon>Gammaproteobacteria</taxon>
        <taxon>Alteromonadales</taxon>
        <taxon>Idiomarinaceae</taxon>
        <taxon>Aliidiomarina</taxon>
    </lineage>
</organism>
<dbReference type="EMBL" id="PIPJ01000011">
    <property type="protein sequence ID" value="RUO18520.1"/>
    <property type="molecule type" value="Genomic_DNA"/>
</dbReference>
<evidence type="ECO:0000313" key="2">
    <source>
        <dbReference type="Proteomes" id="UP000288395"/>
    </source>
</evidence>
<proteinExistence type="predicted"/>
<dbReference type="Proteomes" id="UP000288395">
    <property type="component" value="Unassembled WGS sequence"/>
</dbReference>
<dbReference type="OrthoDB" id="5737581at2"/>
<comment type="caution">
    <text evidence="1">The sequence shown here is derived from an EMBL/GenBank/DDBJ whole genome shotgun (WGS) entry which is preliminary data.</text>
</comment>
<sequence>MKSEGTEKIAFEHRQTFIEEGVRLEIVVTELRKDEWSLSVVNEIGVASNWNEFFESKDRAVETALDAIREEGVKQFLDIEGFEYLQDDHHDV</sequence>
<name>A0A432VQP0_9GAMM</name>
<accession>A0A432VQP0</accession>